<proteinExistence type="predicted"/>
<dbReference type="SUPFAM" id="SSF52317">
    <property type="entry name" value="Class I glutamine amidotransferase-like"/>
    <property type="match status" value="1"/>
</dbReference>
<accession>A0A975WCC5</accession>
<dbReference type="EMBL" id="FNYY01000013">
    <property type="protein sequence ID" value="SEJ89864.1"/>
    <property type="molecule type" value="Genomic_DNA"/>
</dbReference>
<dbReference type="SUPFAM" id="SSF51445">
    <property type="entry name" value="(Trans)glycosidases"/>
    <property type="match status" value="1"/>
</dbReference>
<sequence length="683" mass="76301">MSWWLTEPIRLVQTNLREIDIDLDPAGFVAELVDFSANVVLFNVGGIVANYPTELEYHYPNPHLPIGRGDILGEVIDRCHEAGIRFMARFDFSKVHESLAARRPEWLYVSEAGKHNNYNGQVQTCVSGGYQQEYCLKILSETIARYRLDAVFFNMTGYQRDDYDRNYLGICQCDACQTSFHARTGMDLPPTADTANPAFLALERFSLERTNEQYDQINRHVKALDPNIAICTYTSRGVDIWRKEAATTFERNLEWEYESADNVKSVMPAYPDKAVANAAVHFVSRRFRYSGVAPELSRLRLVQNIACAAPLDFFVIGTLGNQKDRVSYDGVRDLFHYHAQNAHWYQDVEPLAEVCLIKPEANFIYGAKDEYYGILRILSENHILYDVWPEDALEIAPTLEILSRYKTVIVGEARCLRPDIAAALDAYVASGGVLITTGQTATLDQNGRATGGCGLVASGINAVRDIRPRANSAYFSLRDQDKARLDWQDALDVVFLYGEYMDCELKAGAEAILSHLPPHMHGPPEKCYHEVEADDPGLIVNRHGAGCCVTIPWAVGSHYQTHGNHAHAILMNRVLATFAPPICLSTDAPALVEVHVQARRDGRWMVVTLVNQSGQNGHAFHAPVPMHDIMLKLKAGRPVARVSALKAGLDLPLNPTESGASVTVPRLDRFETLIFHCVDGERP</sequence>
<dbReference type="Gene3D" id="3.20.20.80">
    <property type="entry name" value="Glycosidases"/>
    <property type="match status" value="1"/>
</dbReference>
<reference evidence="1 2" key="1">
    <citation type="submission" date="2016-10" db="EMBL/GenBank/DDBJ databases">
        <authorList>
            <person name="Varghese N."/>
            <person name="Submissions S."/>
        </authorList>
    </citation>
    <scope>NUCLEOTIDE SEQUENCE [LARGE SCALE GENOMIC DNA]</scope>
    <source>
        <strain evidence="1 2">FF3</strain>
    </source>
</reference>
<dbReference type="InterPro" id="IPR028212">
    <property type="entry name" value="GHL6"/>
</dbReference>
<dbReference type="InterPro" id="IPR029062">
    <property type="entry name" value="Class_I_gatase-like"/>
</dbReference>
<keyword evidence="2" id="KW-1185">Reference proteome</keyword>
<protein>
    <submittedName>
        <fullName evidence="1">Beta-galactosidase trimerisation domain-containing protein</fullName>
    </submittedName>
</protein>
<dbReference type="InterPro" id="IPR017853">
    <property type="entry name" value="GH"/>
</dbReference>
<dbReference type="AlphaFoldDB" id="A0A975WCC5"/>
<organism evidence="1 2">
    <name type="scientific">Marinovum algicola</name>
    <dbReference type="NCBI Taxonomy" id="42444"/>
    <lineage>
        <taxon>Bacteria</taxon>
        <taxon>Pseudomonadati</taxon>
        <taxon>Pseudomonadota</taxon>
        <taxon>Alphaproteobacteria</taxon>
        <taxon>Rhodobacterales</taxon>
        <taxon>Roseobacteraceae</taxon>
        <taxon>Marinovum</taxon>
    </lineage>
</organism>
<dbReference type="GeneID" id="80819577"/>
<comment type="caution">
    <text evidence="1">The sequence shown here is derived from an EMBL/GenBank/DDBJ whole genome shotgun (WGS) entry which is preliminary data.</text>
</comment>
<evidence type="ECO:0000313" key="1">
    <source>
        <dbReference type="EMBL" id="SEJ89864.1"/>
    </source>
</evidence>
<dbReference type="Gene3D" id="3.40.50.880">
    <property type="match status" value="1"/>
</dbReference>
<dbReference type="CDD" id="cd03143">
    <property type="entry name" value="A4_beta-galactosidase_middle_domain"/>
    <property type="match status" value="1"/>
</dbReference>
<dbReference type="Proteomes" id="UP000182932">
    <property type="component" value="Unassembled WGS sequence"/>
</dbReference>
<dbReference type="Pfam" id="PF14871">
    <property type="entry name" value="GHL6"/>
    <property type="match status" value="1"/>
</dbReference>
<gene>
    <name evidence="1" type="ORF">SAMN04487940_11341</name>
</gene>
<evidence type="ECO:0000313" key="2">
    <source>
        <dbReference type="Proteomes" id="UP000182932"/>
    </source>
</evidence>
<name>A0A975WCC5_9RHOB</name>
<dbReference type="RefSeq" id="WP_074837565.1">
    <property type="nucleotide sequence ID" value="NZ_FNYY01000013.1"/>
</dbReference>